<sequence length="373" mass="43236">MTTEDVRESRRVVRLYSFEVDQRLPSGNDAHRLGQALAQDRGDIQAVTAPWRKFFDPWSPVGSSRDPITQVIEVESARLREKWMAFQGNCPKEDRLDLLKYEPTVEGVVDMVGDITKNWQSRREKGKTGKASMLFHRFCRTLNSHKNLISILPESNEYVSIFTGTLNSIIRASANHERIAEGLSEGLCTISEHITDIQGDLELFRTESMLKLVADLYEHMFLFLASTMDWIMEKRRKKLLDSFNESFNDRFVGEIRTIKVKAERVRNMAAQISQAEARVTRLTVEDLDRDVRLGLEGDARHQAEMRYFAEKIEKELIEAQRERRLESQRIKQLGNYVKLLLEERATGWMAHHRVHLKVRTAYHLVSNSGLTRC</sequence>
<feature type="domain" description="DUF7708" evidence="2">
    <location>
        <begin position="135"/>
        <end position="276"/>
    </location>
</feature>
<gene>
    <name evidence="3" type="ORF">NKR23_g7475</name>
</gene>
<keyword evidence="4" id="KW-1185">Reference proteome</keyword>
<dbReference type="AlphaFoldDB" id="A0AA38RBK6"/>
<evidence type="ECO:0000313" key="3">
    <source>
        <dbReference type="EMBL" id="KAJ9142056.1"/>
    </source>
</evidence>
<keyword evidence="1" id="KW-0175">Coiled coil</keyword>
<proteinExistence type="predicted"/>
<dbReference type="Pfam" id="PF24809">
    <property type="entry name" value="DUF7708"/>
    <property type="match status" value="1"/>
</dbReference>
<name>A0AA38RBK6_9PEZI</name>
<feature type="coiled-coil region" evidence="1">
    <location>
        <begin position="258"/>
        <end position="285"/>
    </location>
</feature>
<dbReference type="EMBL" id="JANBVO010000023">
    <property type="protein sequence ID" value="KAJ9142056.1"/>
    <property type="molecule type" value="Genomic_DNA"/>
</dbReference>
<reference evidence="3" key="1">
    <citation type="submission" date="2022-07" db="EMBL/GenBank/DDBJ databases">
        <title>Fungi with potential for degradation of polypropylene.</title>
        <authorList>
            <person name="Gostincar C."/>
        </authorList>
    </citation>
    <scope>NUCLEOTIDE SEQUENCE</scope>
    <source>
        <strain evidence="3">EXF-13308</strain>
    </source>
</reference>
<evidence type="ECO:0000259" key="2">
    <source>
        <dbReference type="Pfam" id="PF24809"/>
    </source>
</evidence>
<evidence type="ECO:0000313" key="4">
    <source>
        <dbReference type="Proteomes" id="UP001174694"/>
    </source>
</evidence>
<comment type="caution">
    <text evidence="3">The sequence shown here is derived from an EMBL/GenBank/DDBJ whole genome shotgun (WGS) entry which is preliminary data.</text>
</comment>
<evidence type="ECO:0000256" key="1">
    <source>
        <dbReference type="SAM" id="Coils"/>
    </source>
</evidence>
<accession>A0AA38RBK6</accession>
<protein>
    <submittedName>
        <fullName evidence="3">Phytanoyl-dioxygenase family protein</fullName>
    </submittedName>
</protein>
<dbReference type="Proteomes" id="UP001174694">
    <property type="component" value="Unassembled WGS sequence"/>
</dbReference>
<dbReference type="InterPro" id="IPR056125">
    <property type="entry name" value="DUF7708"/>
</dbReference>
<organism evidence="3 4">
    <name type="scientific">Pleurostoma richardsiae</name>
    <dbReference type="NCBI Taxonomy" id="41990"/>
    <lineage>
        <taxon>Eukaryota</taxon>
        <taxon>Fungi</taxon>
        <taxon>Dikarya</taxon>
        <taxon>Ascomycota</taxon>
        <taxon>Pezizomycotina</taxon>
        <taxon>Sordariomycetes</taxon>
        <taxon>Sordariomycetidae</taxon>
        <taxon>Calosphaeriales</taxon>
        <taxon>Pleurostomataceae</taxon>
        <taxon>Pleurostoma</taxon>
    </lineage>
</organism>